<keyword evidence="2" id="KW-0413">Isomerase</keyword>
<keyword evidence="2" id="KW-0548">Nucleotidyltransferase</keyword>
<feature type="domain" description="Mannose-6-phosphate isomerase type II C-terminal" evidence="1">
    <location>
        <begin position="40"/>
        <end position="153"/>
    </location>
</feature>
<dbReference type="InterPro" id="IPR011051">
    <property type="entry name" value="RmlC_Cupin_sf"/>
</dbReference>
<dbReference type="InterPro" id="IPR051161">
    <property type="entry name" value="Mannose-6P_isomerase_type2"/>
</dbReference>
<reference evidence="2" key="1">
    <citation type="journal article" date="2010" name="Nature">
        <title>The Dynamic genome of Hydra.</title>
        <authorList>
            <person name="Chapman J.A."/>
            <person name="Kirkness E.F."/>
            <person name="Simakov O."/>
            <person name="Hampson S.E."/>
            <person name="Mitros T."/>
            <person name="Weinmaier T."/>
            <person name="Rattei T."/>
            <person name="Balasubramanian P.G."/>
            <person name="Borman J."/>
            <person name="Busam D."/>
            <person name="Disbennett K."/>
            <person name="Pfannkoch C."/>
            <person name="Sumin N."/>
            <person name="Sutton G."/>
            <person name="Viswanathan L."/>
            <person name="Walenz B."/>
            <person name="Goodstein D.M."/>
            <person name="Hellsten U."/>
            <person name="Kawashima T."/>
            <person name="Prochnik S.E."/>
            <person name="Putnam N.H."/>
            <person name="Shu S."/>
            <person name="Blumberg B."/>
            <person name="Dana C.E."/>
            <person name="Gee L."/>
            <person name="Kibler D.F."/>
            <person name="Law L."/>
            <person name="Lindgens D."/>
            <person name="Martinez D.E."/>
            <person name="Peng J."/>
            <person name="Wigge P.A."/>
            <person name="Bertulat B."/>
            <person name="Guder C."/>
            <person name="Nakamura Y."/>
            <person name="Ozbek S."/>
            <person name="Watanabe H."/>
            <person name="Khalturin K."/>
            <person name="Hemmrich G."/>
            <person name="Franke A."/>
            <person name="Augustin R."/>
            <person name="Fraune S."/>
            <person name="Hayakawa E."/>
            <person name="Hayakawa S."/>
            <person name="Hirose M."/>
            <person name="Hwang J."/>
            <person name="Ikeo K."/>
            <person name="Nishimiya-Fujisawa C."/>
            <person name="Ogura A."/>
            <person name="Takahashi T."/>
            <person name="Steinmetz P.R."/>
            <person name="Zhang X."/>
            <person name="Aufschnaiter R."/>
            <person name="Eder M.K."/>
            <person name="Gorny A.K."/>
            <person name="Salvenmoser W."/>
            <person name="Heimberg A.M."/>
            <person name="Wheeler B.M."/>
            <person name="Peterson K.J."/>
            <person name="Boettger A."/>
            <person name="Tischler P."/>
            <person name="Wolf A."/>
            <person name="Gojobori T."/>
            <person name="Remington K.A."/>
            <person name="Strausberg R.L."/>
            <person name="Venter J."/>
            <person name="Technau U."/>
            <person name="Hobmayer B."/>
            <person name="Bosch T.C."/>
            <person name="Holstein T.W."/>
            <person name="Fujisawa T."/>
            <person name="Bode H.R."/>
            <person name="David C.N."/>
            <person name="Rokhsar D.S."/>
            <person name="Steele R.E."/>
        </authorList>
    </citation>
    <scope>NUCLEOTIDE SEQUENCE</scope>
</reference>
<dbReference type="GO" id="GO:0016853">
    <property type="term" value="F:isomerase activity"/>
    <property type="evidence" value="ECO:0007669"/>
    <property type="project" value="UniProtKB-KW"/>
</dbReference>
<dbReference type="GO" id="GO:0009298">
    <property type="term" value="P:GDP-mannose biosynthetic process"/>
    <property type="evidence" value="ECO:0007669"/>
    <property type="project" value="TreeGrafter"/>
</dbReference>
<dbReference type="Pfam" id="PF01050">
    <property type="entry name" value="MannoseP_isomer"/>
    <property type="match status" value="1"/>
</dbReference>
<dbReference type="GO" id="GO:0004475">
    <property type="term" value="F:mannose-1-phosphate guanylyltransferase (GTP) activity"/>
    <property type="evidence" value="ECO:0007669"/>
    <property type="project" value="TreeGrafter"/>
</dbReference>
<sequence length="158" mass="18112">MRPTSIGLNPTHHAEVLVFSRHFYRIQHSSSKMTPQSTTQQRTETVERIMRPWGWYETVSEVTGNKIKRIQVAPGQQLSLQKHSQRAEHWIVTKGTARITLGDKEFDLTPGQHCDIAMGQVHRLANQSDETVEIVEVQFGSYLGEDDIVRLEDNYGRV</sequence>
<dbReference type="PANTHER" id="PTHR46390:SF1">
    <property type="entry name" value="MANNOSE-1-PHOSPHATE GUANYLYLTRANSFERASE"/>
    <property type="match status" value="1"/>
</dbReference>
<name>C9YFU3_CURXX</name>
<evidence type="ECO:0000313" key="2">
    <source>
        <dbReference type="EMBL" id="CBA32917.1"/>
    </source>
</evidence>
<dbReference type="Gene3D" id="2.60.120.10">
    <property type="entry name" value="Jelly Rolls"/>
    <property type="match status" value="1"/>
</dbReference>
<organism evidence="2">
    <name type="scientific">Curvibacter symbiont subsp. Hydra magnipapillata</name>
    <dbReference type="NCBI Taxonomy" id="667019"/>
    <lineage>
        <taxon>Bacteria</taxon>
        <taxon>Pseudomonadati</taxon>
        <taxon>Pseudomonadota</taxon>
        <taxon>Betaproteobacteria</taxon>
        <taxon>Burkholderiales</taxon>
        <taxon>Comamonadaceae</taxon>
        <taxon>Curvibacter</taxon>
    </lineage>
</organism>
<evidence type="ECO:0000259" key="1">
    <source>
        <dbReference type="Pfam" id="PF01050"/>
    </source>
</evidence>
<accession>C9YFU3</accession>
<dbReference type="InterPro" id="IPR014710">
    <property type="entry name" value="RmlC-like_jellyroll"/>
</dbReference>
<dbReference type="AlphaFoldDB" id="C9YFU3"/>
<keyword evidence="2" id="KW-0808">Transferase</keyword>
<dbReference type="PANTHER" id="PTHR46390">
    <property type="entry name" value="MANNOSE-1-PHOSPHATE GUANYLYLTRANSFERASE"/>
    <property type="match status" value="1"/>
</dbReference>
<dbReference type="CDD" id="cd02213">
    <property type="entry name" value="cupin_PMI_typeII_C"/>
    <property type="match status" value="1"/>
</dbReference>
<dbReference type="SUPFAM" id="SSF51182">
    <property type="entry name" value="RmlC-like cupins"/>
    <property type="match status" value="1"/>
</dbReference>
<dbReference type="EMBL" id="FN543108">
    <property type="protein sequence ID" value="CBA32917.1"/>
    <property type="molecule type" value="Genomic_DNA"/>
</dbReference>
<dbReference type="InterPro" id="IPR001538">
    <property type="entry name" value="Man6P_isomerase-2_C"/>
</dbReference>
<dbReference type="GO" id="GO:0005976">
    <property type="term" value="P:polysaccharide metabolic process"/>
    <property type="evidence" value="ECO:0007669"/>
    <property type="project" value="InterPro"/>
</dbReference>
<gene>
    <name evidence="2" type="ORF">Csp_B16430</name>
</gene>
<protein>
    <recommendedName>
        <fullName evidence="1">Mannose-6-phosphate isomerase type II C-terminal domain-containing protein</fullName>
    </recommendedName>
</protein>
<proteinExistence type="predicted"/>